<dbReference type="CTD" id="203413"/>
<name>A0A1S3AHH2_ERIEU</name>
<dbReference type="PANTHER" id="PTHR38650">
    <property type="entry name" value="KITA-KYUSHU LUNG CANCER ANTIGEN 1"/>
    <property type="match status" value="1"/>
</dbReference>
<keyword evidence="1" id="KW-1133">Transmembrane helix</keyword>
<keyword evidence="2" id="KW-1185">Reference proteome</keyword>
<reference evidence="3" key="1">
    <citation type="submission" date="2025-08" db="UniProtKB">
        <authorList>
            <consortium name="RefSeq"/>
        </authorList>
    </citation>
    <scope>IDENTIFICATION</scope>
</reference>
<evidence type="ECO:0000313" key="3">
    <source>
        <dbReference type="RefSeq" id="XP_007535204.2"/>
    </source>
</evidence>
<dbReference type="GeneID" id="103124425"/>
<organism evidence="2 3">
    <name type="scientific">Erinaceus europaeus</name>
    <name type="common">Western European hedgehog</name>
    <dbReference type="NCBI Taxonomy" id="9365"/>
    <lineage>
        <taxon>Eukaryota</taxon>
        <taxon>Metazoa</taxon>
        <taxon>Chordata</taxon>
        <taxon>Craniata</taxon>
        <taxon>Vertebrata</taxon>
        <taxon>Euteleostomi</taxon>
        <taxon>Mammalia</taxon>
        <taxon>Eutheria</taxon>
        <taxon>Laurasiatheria</taxon>
        <taxon>Eulipotyphla</taxon>
        <taxon>Erinaceidae</taxon>
        <taxon>Erinaceinae</taxon>
        <taxon>Erinaceus</taxon>
    </lineage>
</organism>
<protein>
    <submittedName>
        <fullName evidence="3">Kita-kyushu lung cancer antigen 1</fullName>
    </submittedName>
</protein>
<accession>A0A1S3AHH2</accession>
<dbReference type="InParanoid" id="A0A1S3AHH2"/>
<dbReference type="RefSeq" id="XP_007535204.2">
    <property type="nucleotide sequence ID" value="XM_007535142.2"/>
</dbReference>
<dbReference type="eggNOG" id="ENOG502TE5A">
    <property type="taxonomic scope" value="Eukaryota"/>
</dbReference>
<dbReference type="STRING" id="9365.ENSEEUP00000003813"/>
<dbReference type="Proteomes" id="UP001652624">
    <property type="component" value="Chromosome X"/>
</dbReference>
<keyword evidence="1" id="KW-0812">Transmembrane</keyword>
<dbReference type="Pfam" id="PF15204">
    <property type="entry name" value="KKLCAg1"/>
    <property type="match status" value="1"/>
</dbReference>
<sequence>MMNICLLQLRETMNDLLPLITVILISLIISFWKKQLQRNNPEISSNSTSLVLVRPASRSGSTAIVTNESLSVNSLSWDTLNDFPQSIAIQKRILMNLRIMEYKLAELEHSLVIKVENGASHKPQFHCRSF</sequence>
<dbReference type="AlphaFoldDB" id="A0A1S3AHH2"/>
<dbReference type="PANTHER" id="PTHR38650:SF1">
    <property type="entry name" value="KITA-KYUSHU LUNG CANCER ANTIGEN 1"/>
    <property type="match status" value="1"/>
</dbReference>
<evidence type="ECO:0000256" key="1">
    <source>
        <dbReference type="SAM" id="Phobius"/>
    </source>
</evidence>
<keyword evidence="1" id="KW-0472">Membrane</keyword>
<dbReference type="OrthoDB" id="9529309at2759"/>
<evidence type="ECO:0000313" key="2">
    <source>
        <dbReference type="Proteomes" id="UP001652624"/>
    </source>
</evidence>
<proteinExistence type="predicted"/>
<feature type="transmembrane region" description="Helical" evidence="1">
    <location>
        <begin position="16"/>
        <end position="32"/>
    </location>
</feature>
<dbReference type="InterPro" id="IPR027940">
    <property type="entry name" value="KKLCAg1"/>
</dbReference>
<gene>
    <name evidence="3" type="primary">CT83</name>
</gene>